<dbReference type="Pfam" id="PF01541">
    <property type="entry name" value="GIY-YIG"/>
    <property type="match status" value="1"/>
</dbReference>
<keyword evidence="4" id="KW-1185">Reference proteome</keyword>
<dbReference type="InterPro" id="IPR000305">
    <property type="entry name" value="GIY-YIG_endonuc"/>
</dbReference>
<dbReference type="RefSeq" id="WP_231060525.1">
    <property type="nucleotide sequence ID" value="NZ_JAJNOC010000011.1"/>
</dbReference>
<sequence length="97" mass="11469">MEKSSYVYILASRPYGTTCIGVTSDLIRRVWEHKEGFVAGFTKKYKIHTLVWYEVHTDIIAAITREKQIKEWPRNWKINLVQSMNPAWHDLYPTLIS</sequence>
<protein>
    <submittedName>
        <fullName evidence="3">GIY-YIG nuclease family protein</fullName>
    </submittedName>
</protein>
<evidence type="ECO:0000313" key="3">
    <source>
        <dbReference type="EMBL" id="MCD2519250.1"/>
    </source>
</evidence>
<dbReference type="Gene3D" id="3.40.1440.10">
    <property type="entry name" value="GIY-YIG endonuclease"/>
    <property type="match status" value="1"/>
</dbReference>
<reference evidence="3" key="1">
    <citation type="submission" date="2021-11" db="EMBL/GenBank/DDBJ databases">
        <title>The complete genome of Massilia sp sp. G4R7.</title>
        <authorList>
            <person name="Liu L."/>
            <person name="Yue J."/>
            <person name="Yuan J."/>
            <person name="Yang F."/>
            <person name="Li L."/>
        </authorList>
    </citation>
    <scope>NUCLEOTIDE SEQUENCE</scope>
    <source>
        <strain evidence="3">G4R7</strain>
    </source>
</reference>
<dbReference type="Proteomes" id="UP001179361">
    <property type="component" value="Unassembled WGS sequence"/>
</dbReference>
<dbReference type="EMBL" id="JAJNOC010000011">
    <property type="protein sequence ID" value="MCD2519250.1"/>
    <property type="molecule type" value="Genomic_DNA"/>
</dbReference>
<proteinExistence type="inferred from homology"/>
<dbReference type="PROSITE" id="PS50164">
    <property type="entry name" value="GIY_YIG"/>
    <property type="match status" value="1"/>
</dbReference>
<dbReference type="InterPro" id="IPR035901">
    <property type="entry name" value="GIY-YIG_endonuc_sf"/>
</dbReference>
<evidence type="ECO:0000259" key="2">
    <source>
        <dbReference type="PROSITE" id="PS50164"/>
    </source>
</evidence>
<comment type="similarity">
    <text evidence="1">Belongs to the UPF0213 family.</text>
</comment>
<accession>A0ABS8QBZ9</accession>
<comment type="caution">
    <text evidence="3">The sequence shown here is derived from an EMBL/GenBank/DDBJ whole genome shotgun (WGS) entry which is preliminary data.</text>
</comment>
<dbReference type="CDD" id="cd10448">
    <property type="entry name" value="GIY-YIG_unchar_3"/>
    <property type="match status" value="1"/>
</dbReference>
<name>A0ABS8QBZ9_9BURK</name>
<gene>
    <name evidence="3" type="ORF">LQ564_23390</name>
</gene>
<organism evidence="3 4">
    <name type="scientific">Massilia phyllostachyos</name>
    <dbReference type="NCBI Taxonomy" id="2898585"/>
    <lineage>
        <taxon>Bacteria</taxon>
        <taxon>Pseudomonadati</taxon>
        <taxon>Pseudomonadota</taxon>
        <taxon>Betaproteobacteria</taxon>
        <taxon>Burkholderiales</taxon>
        <taxon>Oxalobacteraceae</taxon>
        <taxon>Telluria group</taxon>
        <taxon>Massilia</taxon>
    </lineage>
</organism>
<evidence type="ECO:0000256" key="1">
    <source>
        <dbReference type="ARBA" id="ARBA00007435"/>
    </source>
</evidence>
<feature type="domain" description="GIY-YIG" evidence="2">
    <location>
        <begin position="3"/>
        <end position="80"/>
    </location>
</feature>
<dbReference type="InterPro" id="IPR050190">
    <property type="entry name" value="UPF0213_domain"/>
</dbReference>
<evidence type="ECO:0000313" key="4">
    <source>
        <dbReference type="Proteomes" id="UP001179361"/>
    </source>
</evidence>
<dbReference type="PANTHER" id="PTHR34477:SF5">
    <property type="entry name" value="BSL5627 PROTEIN"/>
    <property type="match status" value="1"/>
</dbReference>
<dbReference type="PANTHER" id="PTHR34477">
    <property type="entry name" value="UPF0213 PROTEIN YHBQ"/>
    <property type="match status" value="1"/>
</dbReference>
<dbReference type="SUPFAM" id="SSF82771">
    <property type="entry name" value="GIY-YIG endonuclease"/>
    <property type="match status" value="1"/>
</dbReference>